<dbReference type="InterPro" id="IPR011013">
    <property type="entry name" value="Gal_mutarotase_sf_dom"/>
</dbReference>
<dbReference type="GO" id="GO:0005737">
    <property type="term" value="C:cytoplasm"/>
    <property type="evidence" value="ECO:0007669"/>
    <property type="project" value="UniProtKB-SubCell"/>
</dbReference>
<dbReference type="CDD" id="cd09019">
    <property type="entry name" value="galactose_mutarotase_like"/>
    <property type="match status" value="1"/>
</dbReference>
<dbReference type="InterPro" id="IPR008183">
    <property type="entry name" value="Aldose_1/G6P_1-epimerase"/>
</dbReference>
<comment type="subunit">
    <text evidence="5">Monomer.</text>
</comment>
<keyword evidence="9 11" id="KW-0413">Isomerase</keyword>
<feature type="active site" description="Proton acceptor" evidence="12">
    <location>
        <position position="358"/>
    </location>
</feature>
<dbReference type="SUPFAM" id="SSF74650">
    <property type="entry name" value="Galactose mutarotase-like"/>
    <property type="match status" value="1"/>
</dbReference>
<comment type="cofactor">
    <cofactor evidence="1">
        <name>Ca(2+)</name>
        <dbReference type="ChEBI" id="CHEBI:29108"/>
    </cofactor>
</comment>
<keyword evidence="7" id="KW-0597">Phosphoprotein</keyword>
<dbReference type="GO" id="GO:0033499">
    <property type="term" value="P:galactose catabolic process via UDP-galactose, Leloir pathway"/>
    <property type="evidence" value="ECO:0007669"/>
    <property type="project" value="TreeGrafter"/>
</dbReference>
<dbReference type="OrthoDB" id="9779408at2"/>
<feature type="binding site" evidence="14">
    <location>
        <begin position="124"/>
        <end position="125"/>
    </location>
    <ligand>
        <name>beta-D-galactose</name>
        <dbReference type="ChEBI" id="CHEBI:27667"/>
    </ligand>
</feature>
<feature type="binding site" evidence="13">
    <location>
        <position position="293"/>
    </location>
    <ligand>
        <name>beta-D-galactose</name>
        <dbReference type="ChEBI" id="CHEBI:27667"/>
    </ligand>
</feature>
<name>A0A1S2VD50_9BACT</name>
<feature type="signal peptide" evidence="15">
    <location>
        <begin position="1"/>
        <end position="21"/>
    </location>
</feature>
<dbReference type="PANTHER" id="PTHR10091">
    <property type="entry name" value="ALDOSE-1-EPIMERASE"/>
    <property type="match status" value="1"/>
</dbReference>
<protein>
    <recommendedName>
        <fullName evidence="11">Aldose 1-epimerase</fullName>
        <ecNumber evidence="11">5.1.3.3</ecNumber>
    </recommendedName>
</protein>
<dbReference type="UniPathway" id="UPA00242"/>
<feature type="active site" description="Proton donor" evidence="12">
    <location>
        <position position="221"/>
    </location>
</feature>
<evidence type="ECO:0000256" key="15">
    <source>
        <dbReference type="SAM" id="SignalP"/>
    </source>
</evidence>
<dbReference type="PANTHER" id="PTHR10091:SF0">
    <property type="entry name" value="GALACTOSE MUTAROTASE"/>
    <property type="match status" value="1"/>
</dbReference>
<dbReference type="NCBIfam" id="NF008277">
    <property type="entry name" value="PRK11055.1"/>
    <property type="match status" value="1"/>
</dbReference>
<evidence type="ECO:0000256" key="1">
    <source>
        <dbReference type="ARBA" id="ARBA00001913"/>
    </source>
</evidence>
<dbReference type="EC" id="5.1.3.3" evidence="11"/>
<reference evidence="16 17" key="1">
    <citation type="submission" date="2016-10" db="EMBL/GenBank/DDBJ databases">
        <title>Arsenicibacter rosenii gen. nov., sp. nov., an efficient arsenic-methylating bacterium isolated from an arsenic-contaminated paddy soil.</title>
        <authorList>
            <person name="Huang K."/>
        </authorList>
    </citation>
    <scope>NUCLEOTIDE SEQUENCE [LARGE SCALE GENOMIC DNA]</scope>
    <source>
        <strain evidence="16 17">SM-1</strain>
    </source>
</reference>
<evidence type="ECO:0000256" key="2">
    <source>
        <dbReference type="ARBA" id="ARBA00004496"/>
    </source>
</evidence>
<dbReference type="GO" id="GO:0006006">
    <property type="term" value="P:glucose metabolic process"/>
    <property type="evidence" value="ECO:0007669"/>
    <property type="project" value="TreeGrafter"/>
</dbReference>
<keyword evidence="17" id="KW-1185">Reference proteome</keyword>
<comment type="caution">
    <text evidence="16">The sequence shown here is derived from an EMBL/GenBank/DDBJ whole genome shotgun (WGS) entry which is preliminary data.</text>
</comment>
<keyword evidence="10 11" id="KW-0119">Carbohydrate metabolism</keyword>
<evidence type="ECO:0000256" key="12">
    <source>
        <dbReference type="PIRSR" id="PIRSR005096-1"/>
    </source>
</evidence>
<evidence type="ECO:0000313" key="17">
    <source>
        <dbReference type="Proteomes" id="UP000181790"/>
    </source>
</evidence>
<keyword evidence="15" id="KW-0732">Signal</keyword>
<dbReference type="AlphaFoldDB" id="A0A1S2VD50"/>
<dbReference type="GO" id="GO:0030246">
    <property type="term" value="F:carbohydrate binding"/>
    <property type="evidence" value="ECO:0007669"/>
    <property type="project" value="InterPro"/>
</dbReference>
<evidence type="ECO:0000256" key="10">
    <source>
        <dbReference type="ARBA" id="ARBA00023277"/>
    </source>
</evidence>
<keyword evidence="6" id="KW-0963">Cytoplasm</keyword>
<evidence type="ECO:0000256" key="9">
    <source>
        <dbReference type="ARBA" id="ARBA00023235"/>
    </source>
</evidence>
<evidence type="ECO:0000256" key="6">
    <source>
        <dbReference type="ARBA" id="ARBA00022490"/>
    </source>
</evidence>
<comment type="similarity">
    <text evidence="4 11">Belongs to the aldose epimerase family.</text>
</comment>
<dbReference type="PIRSF" id="PIRSF005096">
    <property type="entry name" value="GALM"/>
    <property type="match status" value="1"/>
</dbReference>
<proteinExistence type="inferred from homology"/>
<evidence type="ECO:0000256" key="8">
    <source>
        <dbReference type="ARBA" id="ARBA00022837"/>
    </source>
</evidence>
<evidence type="ECO:0000256" key="4">
    <source>
        <dbReference type="ARBA" id="ARBA00006206"/>
    </source>
</evidence>
<keyword evidence="8" id="KW-0106">Calcium</keyword>
<gene>
    <name evidence="16" type="ORF">BLX24_23675</name>
</gene>
<dbReference type="InterPro" id="IPR015443">
    <property type="entry name" value="Aldose_1-epimerase"/>
</dbReference>
<sequence length="394" mass="42815">MQKLVFPIALAAMLYMSGCQSSNKTTEETAATDSTQTSTAMTTAQLPDAKNFESDIDGKKTALYVLKNKDIQVAITNYGGRIVGLLVPDKNGKPTDVVIGFNKVGDYQNAAEVFYGPIIGRFGNRIAKGHFTLDGKEYTLATNNGANHLHGGPGGFHARVWDAKQIDDKTLELSYVSKDGEEGYPGNLTVKVVYSLTDDNGLKIDYTATTDKNTPVNLTNHAFFNLNGEGSGTINNHQLTLFADRYSPVDSTLIPLGEPAPVAGTPFDFRKSTAIGARIGEQNEQLKFGGGYDHNFVLNKTGNGMTKAAEVIGDQSGIKMDVMTTEPAIQFYGGNFMTGKDTGKYGKPFNYREALCLETQHYPDSPNKPSYPTTILKPGQTYRQTSVYLFSTVK</sequence>
<comment type="subcellular location">
    <subcellularLocation>
        <location evidence="2">Cytoplasm</location>
    </subcellularLocation>
</comment>
<dbReference type="InterPro" id="IPR014718">
    <property type="entry name" value="GH-type_carb-bd"/>
</dbReference>
<evidence type="ECO:0000256" key="7">
    <source>
        <dbReference type="ARBA" id="ARBA00022553"/>
    </source>
</evidence>
<accession>A0A1S2VD50</accession>
<evidence type="ECO:0000256" key="5">
    <source>
        <dbReference type="ARBA" id="ARBA00011245"/>
    </source>
</evidence>
<evidence type="ECO:0000256" key="14">
    <source>
        <dbReference type="PIRSR" id="PIRSR005096-3"/>
    </source>
</evidence>
<dbReference type="InterPro" id="IPR047215">
    <property type="entry name" value="Galactose_mutarotase-like"/>
</dbReference>
<comment type="pathway">
    <text evidence="3 11">Carbohydrate metabolism; hexose metabolism.</text>
</comment>
<dbReference type="GO" id="GO:0004034">
    <property type="term" value="F:aldose 1-epimerase activity"/>
    <property type="evidence" value="ECO:0007669"/>
    <property type="project" value="UniProtKB-EC"/>
</dbReference>
<dbReference type="EMBL" id="MORL01000020">
    <property type="protein sequence ID" value="OIN56633.1"/>
    <property type="molecule type" value="Genomic_DNA"/>
</dbReference>
<comment type="catalytic activity">
    <reaction evidence="11">
        <text>alpha-D-glucose = beta-D-glucose</text>
        <dbReference type="Rhea" id="RHEA:10264"/>
        <dbReference type="ChEBI" id="CHEBI:15903"/>
        <dbReference type="ChEBI" id="CHEBI:17925"/>
        <dbReference type="EC" id="5.1.3.3"/>
    </reaction>
</comment>
<dbReference type="RefSeq" id="WP_071505705.1">
    <property type="nucleotide sequence ID" value="NZ_MORL01000020.1"/>
</dbReference>
<dbReference type="Gene3D" id="2.70.98.10">
    <property type="match status" value="1"/>
</dbReference>
<evidence type="ECO:0000256" key="13">
    <source>
        <dbReference type="PIRSR" id="PIRSR005096-2"/>
    </source>
</evidence>
<dbReference type="FunFam" id="2.70.98.10:FF:000003">
    <property type="entry name" value="Aldose 1-epimerase"/>
    <property type="match status" value="1"/>
</dbReference>
<evidence type="ECO:0000256" key="11">
    <source>
        <dbReference type="PIRNR" id="PIRNR005096"/>
    </source>
</evidence>
<dbReference type="Proteomes" id="UP000181790">
    <property type="component" value="Unassembled WGS sequence"/>
</dbReference>
<evidence type="ECO:0000313" key="16">
    <source>
        <dbReference type="EMBL" id="OIN56633.1"/>
    </source>
</evidence>
<evidence type="ECO:0000256" key="3">
    <source>
        <dbReference type="ARBA" id="ARBA00005028"/>
    </source>
</evidence>
<feature type="chain" id="PRO_5010200586" description="Aldose 1-epimerase" evidence="15">
    <location>
        <begin position="22"/>
        <end position="394"/>
    </location>
</feature>
<organism evidence="16 17">
    <name type="scientific">Arsenicibacter rosenii</name>
    <dbReference type="NCBI Taxonomy" id="1750698"/>
    <lineage>
        <taxon>Bacteria</taxon>
        <taxon>Pseudomonadati</taxon>
        <taxon>Bacteroidota</taxon>
        <taxon>Cytophagia</taxon>
        <taxon>Cytophagales</taxon>
        <taxon>Spirosomataceae</taxon>
        <taxon>Arsenicibacter</taxon>
    </lineage>
</organism>
<dbReference type="Pfam" id="PF01263">
    <property type="entry name" value="Aldose_epim"/>
    <property type="match status" value="1"/>
</dbReference>